<feature type="region of interest" description="Disordered" evidence="5">
    <location>
        <begin position="975"/>
        <end position="997"/>
    </location>
</feature>
<feature type="compositionally biased region" description="Basic and acidic residues" evidence="5">
    <location>
        <begin position="134"/>
        <end position="144"/>
    </location>
</feature>
<name>F0Y0V9_AURAN</name>
<feature type="transmembrane region" description="Helical" evidence="6">
    <location>
        <begin position="842"/>
        <end position="861"/>
    </location>
</feature>
<evidence type="ECO:0000256" key="4">
    <source>
        <dbReference type="ARBA" id="ARBA00023136"/>
    </source>
</evidence>
<dbReference type="AlphaFoldDB" id="F0Y0V9"/>
<evidence type="ECO:0000256" key="2">
    <source>
        <dbReference type="ARBA" id="ARBA00022692"/>
    </source>
</evidence>
<feature type="transmembrane region" description="Helical" evidence="6">
    <location>
        <begin position="895"/>
        <end position="915"/>
    </location>
</feature>
<dbReference type="InterPro" id="IPR007632">
    <property type="entry name" value="Anoctamin"/>
</dbReference>
<feature type="region of interest" description="Disordered" evidence="5">
    <location>
        <begin position="1"/>
        <end position="36"/>
    </location>
</feature>
<dbReference type="InParanoid" id="F0Y0V9"/>
<dbReference type="KEGG" id="aaf:AURANDRAFT_61653"/>
<evidence type="ECO:0000256" key="3">
    <source>
        <dbReference type="ARBA" id="ARBA00022989"/>
    </source>
</evidence>
<keyword evidence="2 6" id="KW-0812">Transmembrane</keyword>
<feature type="compositionally biased region" description="Low complexity" evidence="5">
    <location>
        <begin position="1054"/>
        <end position="1065"/>
    </location>
</feature>
<sequence>MSATRPMNNVIGVTKTTRVRRPRTSSTKGSFGAADRFAPLPQREAYRGAVELGFPEKFQRLDTPGATWSPRRSDEWGARVAPELTRPRFQPLISPRSGEPRPSQGSPFIKNARLTDFWISDERSAFSGAAGSLEEGRAPLERRRAASTTNLERRRAAYVAAVRPERIREAKERKREAKRARDVLRLYHRDPYARSYPTIAIDGDDRPCTAPDAIVHTNFTRQPAGDTHMRTSHRFFLRSKYEAPREPLMKDAEGFASVDYDLVLVVKAPAGSAPWEDLVCRLAYAELDFVVHELHVERPSLSRAGSRLARAGARLNEMIGIEAGDPVKFVALRGGEDRLRREAARVGFSMLLDPARLAALAADRGVAVGVDASRGWLLPPYAHHYAPYHETGAPSPYAKRGPRGLGRDQGLFAGPDRVRLLASILAAPEAEGGCYLPLATAAVRDAAVVDYFPLVSALSLARLRERLPRRYVPFVREADHGAIRDVWGEHVALYFAFHSFQTRQLCFLAPTGLLCYGAATALKARGFYKFAAAIDVGFSIVVALWTIKFTRLWRRREAELALEFGTAGFTNKQRNRPQFAAHPGVVQRRSLVDGRAKFYFPERLANAKKRGAAAVIAVVLSLVTAIIVVLFWIRSFLNALVPAVPRVGVPLGSIVAPALNAGLMAVDSAFGRISEATTDYENHRTETAYEGSYVTKMFALKAITSYLALFYVAVKSHLPAWTHLRSPCDARDCLDDVAVQLASLFVSNLVIGNLLELDVPGHVYRWICGRRPSAPPPPPASSAAPERRLRWWTANHDRDERKDAEVHAAVCPELAEEIERQFARETFNPICLDDIAELMIQYGFCTFFVVAWPPVIALAILNNCVEFHVDRFKLTCICRPPFPVRVEDLGAWNDVLWVMSRLATLTNVFMFVYVSGGVDQYDATAKGLLFLLMEYLLVHVGMVIEGCVPEVPKRVVIQRKRNQFVVDRLLGPAGHRPNAPFHAGDPHPRDDGFPRRPEAHAGLLRAADHGAVAAEELRLLHEGRDHAQLLGVDRRPPHYRHETHRGLGEDLSQRRSSSSVEVLRVPCRELTDSAGSHLQSSSGTQQTGLTASSQAPSSWHSRPSD</sequence>
<protein>
    <recommendedName>
        <fullName evidence="7">Anoctamin transmembrane domain-containing protein</fullName>
    </recommendedName>
</protein>
<evidence type="ECO:0000256" key="6">
    <source>
        <dbReference type="SAM" id="Phobius"/>
    </source>
</evidence>
<feature type="transmembrane region" description="Helical" evidence="6">
    <location>
        <begin position="612"/>
        <end position="633"/>
    </location>
</feature>
<organism evidence="9">
    <name type="scientific">Aureococcus anophagefferens</name>
    <name type="common">Harmful bloom alga</name>
    <dbReference type="NCBI Taxonomy" id="44056"/>
    <lineage>
        <taxon>Eukaryota</taxon>
        <taxon>Sar</taxon>
        <taxon>Stramenopiles</taxon>
        <taxon>Ochrophyta</taxon>
        <taxon>Pelagophyceae</taxon>
        <taxon>Pelagomonadales</taxon>
        <taxon>Pelagomonadaceae</taxon>
        <taxon>Aureococcus</taxon>
    </lineage>
</organism>
<dbReference type="RefSeq" id="XP_009033667.1">
    <property type="nucleotide sequence ID" value="XM_009035419.1"/>
</dbReference>
<feature type="compositionally biased region" description="Polar residues" evidence="5">
    <location>
        <begin position="1073"/>
        <end position="1105"/>
    </location>
</feature>
<dbReference type="InterPro" id="IPR049452">
    <property type="entry name" value="Anoctamin_TM"/>
</dbReference>
<evidence type="ECO:0000256" key="5">
    <source>
        <dbReference type="SAM" id="MobiDB-lite"/>
    </source>
</evidence>
<keyword evidence="3 6" id="KW-1133">Transmembrane helix</keyword>
<dbReference type="PANTHER" id="PTHR12308:SF73">
    <property type="entry name" value="ANOCTAMIN"/>
    <property type="match status" value="1"/>
</dbReference>
<dbReference type="Pfam" id="PF04547">
    <property type="entry name" value="Anoctamin"/>
    <property type="match status" value="1"/>
</dbReference>
<dbReference type="OrthoDB" id="18915at2759"/>
<dbReference type="GeneID" id="20223566"/>
<feature type="transmembrane region" description="Helical" evidence="6">
    <location>
        <begin position="693"/>
        <end position="714"/>
    </location>
</feature>
<accession>F0Y0V9</accession>
<reference evidence="8 9" key="1">
    <citation type="journal article" date="2011" name="Proc. Natl. Acad. Sci. U.S.A.">
        <title>Niche of harmful alga Aureococcus anophagefferens revealed through ecogenomics.</title>
        <authorList>
            <person name="Gobler C.J."/>
            <person name="Berry D.L."/>
            <person name="Dyhrman S.T."/>
            <person name="Wilhelm S.W."/>
            <person name="Salamov A."/>
            <person name="Lobanov A.V."/>
            <person name="Zhang Y."/>
            <person name="Collier J.L."/>
            <person name="Wurch L.L."/>
            <person name="Kustka A.B."/>
            <person name="Dill B.D."/>
            <person name="Shah M."/>
            <person name="VerBerkmoes N.C."/>
            <person name="Kuo A."/>
            <person name="Terry A."/>
            <person name="Pangilinan J."/>
            <person name="Lindquist E.A."/>
            <person name="Lucas S."/>
            <person name="Paulsen I.T."/>
            <person name="Hattenrath-Lehmann T.K."/>
            <person name="Talmage S.C."/>
            <person name="Walker E.A."/>
            <person name="Koch F."/>
            <person name="Burson A.M."/>
            <person name="Marcoval M.A."/>
            <person name="Tang Y.Z."/>
            <person name="Lecleir G.R."/>
            <person name="Coyne K.J."/>
            <person name="Berg G.M."/>
            <person name="Bertrand E.M."/>
            <person name="Saito M.A."/>
            <person name="Gladyshev V.N."/>
            <person name="Grigoriev I.V."/>
        </authorList>
    </citation>
    <scope>NUCLEOTIDE SEQUENCE [LARGE SCALE GENOMIC DNA]</scope>
    <source>
        <strain evidence="9">CCMP 1984</strain>
    </source>
</reference>
<evidence type="ECO:0000259" key="7">
    <source>
        <dbReference type="Pfam" id="PF04547"/>
    </source>
</evidence>
<feature type="transmembrane region" description="Helical" evidence="6">
    <location>
        <begin position="927"/>
        <end position="944"/>
    </location>
</feature>
<evidence type="ECO:0000256" key="1">
    <source>
        <dbReference type="ARBA" id="ARBA00004141"/>
    </source>
</evidence>
<comment type="subcellular location">
    <subcellularLocation>
        <location evidence="1">Membrane</location>
        <topology evidence="1">Multi-pass membrane protein</topology>
    </subcellularLocation>
</comment>
<dbReference type="GO" id="GO:0016020">
    <property type="term" value="C:membrane"/>
    <property type="evidence" value="ECO:0007669"/>
    <property type="project" value="UniProtKB-SubCell"/>
</dbReference>
<feature type="region of interest" description="Disordered" evidence="5">
    <location>
        <begin position="1028"/>
        <end position="1105"/>
    </location>
</feature>
<evidence type="ECO:0000313" key="9">
    <source>
        <dbReference type="Proteomes" id="UP000002729"/>
    </source>
</evidence>
<proteinExistence type="predicted"/>
<feature type="region of interest" description="Disordered" evidence="5">
    <location>
        <begin position="129"/>
        <end position="149"/>
    </location>
</feature>
<dbReference type="PANTHER" id="PTHR12308">
    <property type="entry name" value="ANOCTAMIN"/>
    <property type="match status" value="1"/>
</dbReference>
<keyword evidence="4 6" id="KW-0472">Membrane</keyword>
<dbReference type="EMBL" id="GL833122">
    <property type="protein sequence ID" value="EGB11282.1"/>
    <property type="molecule type" value="Genomic_DNA"/>
</dbReference>
<feature type="transmembrane region" description="Helical" evidence="6">
    <location>
        <begin position="527"/>
        <end position="547"/>
    </location>
</feature>
<feature type="compositionally biased region" description="Basic and acidic residues" evidence="5">
    <location>
        <begin position="1028"/>
        <end position="1053"/>
    </location>
</feature>
<keyword evidence="9" id="KW-1185">Reference proteome</keyword>
<dbReference type="eggNOG" id="KOG2514">
    <property type="taxonomic scope" value="Eukaryota"/>
</dbReference>
<dbReference type="GO" id="GO:0005254">
    <property type="term" value="F:chloride channel activity"/>
    <property type="evidence" value="ECO:0007669"/>
    <property type="project" value="TreeGrafter"/>
</dbReference>
<evidence type="ECO:0000313" key="8">
    <source>
        <dbReference type="EMBL" id="EGB11282.1"/>
    </source>
</evidence>
<gene>
    <name evidence="8" type="ORF">AURANDRAFT_61653</name>
</gene>
<dbReference type="Proteomes" id="UP000002729">
    <property type="component" value="Unassembled WGS sequence"/>
</dbReference>
<feature type="compositionally biased region" description="Basic and acidic residues" evidence="5">
    <location>
        <begin position="984"/>
        <end position="997"/>
    </location>
</feature>
<feature type="domain" description="Anoctamin transmembrane" evidence="7">
    <location>
        <begin position="483"/>
        <end position="961"/>
    </location>
</feature>